<keyword evidence="2" id="KW-0560">Oxidoreductase</keyword>
<name>A0A6B9ZDB0_9BACT</name>
<evidence type="ECO:0000313" key="2">
    <source>
        <dbReference type="EMBL" id="QHS60137.1"/>
    </source>
</evidence>
<dbReference type="Proteomes" id="UP000476411">
    <property type="component" value="Chromosome"/>
</dbReference>
<dbReference type="AlphaFoldDB" id="A0A6B9ZDB0"/>
<evidence type="ECO:0000313" key="3">
    <source>
        <dbReference type="Proteomes" id="UP000476411"/>
    </source>
</evidence>
<dbReference type="PROSITE" id="PS51819">
    <property type="entry name" value="VOC"/>
    <property type="match status" value="1"/>
</dbReference>
<dbReference type="EMBL" id="CP048113">
    <property type="protein sequence ID" value="QHS60137.1"/>
    <property type="molecule type" value="Genomic_DNA"/>
</dbReference>
<protein>
    <submittedName>
        <fullName evidence="2">Glyoxalase/bleomycin resistance/extradiol dioxygenase family protein</fullName>
    </submittedName>
</protein>
<keyword evidence="3" id="KW-1185">Reference proteome</keyword>
<gene>
    <name evidence="2" type="ORF">GWR21_11160</name>
</gene>
<dbReference type="Gene3D" id="3.10.180.10">
    <property type="entry name" value="2,3-Dihydroxybiphenyl 1,2-Dioxygenase, domain 1"/>
    <property type="match status" value="1"/>
</dbReference>
<sequence>MIQLNLVVIKTNRPEEQLRFYSTLGITFEHHRYGKGPYHYASTLEGLTFEIYPLPESVAEPDTTTRLGFTVESLNSTLQCLEEMGVETVQAPASTEWGYAAVVKDMDGRRIELVEKMIK</sequence>
<dbReference type="InterPro" id="IPR004360">
    <property type="entry name" value="Glyas_Fos-R_dOase_dom"/>
</dbReference>
<dbReference type="SUPFAM" id="SSF54593">
    <property type="entry name" value="Glyoxalase/Bleomycin resistance protein/Dihydroxybiphenyl dioxygenase"/>
    <property type="match status" value="1"/>
</dbReference>
<dbReference type="Pfam" id="PF00903">
    <property type="entry name" value="Glyoxalase"/>
    <property type="match status" value="1"/>
</dbReference>
<organism evidence="2 3">
    <name type="scientific">Chitinophaga agri</name>
    <dbReference type="NCBI Taxonomy" id="2703787"/>
    <lineage>
        <taxon>Bacteria</taxon>
        <taxon>Pseudomonadati</taxon>
        <taxon>Bacteroidota</taxon>
        <taxon>Chitinophagia</taxon>
        <taxon>Chitinophagales</taxon>
        <taxon>Chitinophagaceae</taxon>
        <taxon>Chitinophaga</taxon>
    </lineage>
</organism>
<proteinExistence type="predicted"/>
<dbReference type="InterPro" id="IPR037523">
    <property type="entry name" value="VOC_core"/>
</dbReference>
<feature type="domain" description="VOC" evidence="1">
    <location>
        <begin position="3"/>
        <end position="116"/>
    </location>
</feature>
<dbReference type="RefSeq" id="WP_162331830.1">
    <property type="nucleotide sequence ID" value="NZ_CP048113.1"/>
</dbReference>
<evidence type="ECO:0000259" key="1">
    <source>
        <dbReference type="PROSITE" id="PS51819"/>
    </source>
</evidence>
<dbReference type="InterPro" id="IPR029068">
    <property type="entry name" value="Glyas_Bleomycin-R_OHBP_Dase"/>
</dbReference>
<dbReference type="KEGG" id="chih:GWR21_11160"/>
<reference evidence="2 3" key="1">
    <citation type="submission" date="2020-01" db="EMBL/GenBank/DDBJ databases">
        <title>Complete genome sequence of Chitinophaga sp. H33E-04 isolated from quinoa roots.</title>
        <authorList>
            <person name="Weon H.-Y."/>
            <person name="Lee S.A."/>
        </authorList>
    </citation>
    <scope>NUCLEOTIDE SEQUENCE [LARGE SCALE GENOMIC DNA]</scope>
    <source>
        <strain evidence="2 3">H33E-04</strain>
    </source>
</reference>
<accession>A0A6B9ZDB0</accession>
<keyword evidence="2" id="KW-0223">Dioxygenase</keyword>
<dbReference type="GO" id="GO:0051213">
    <property type="term" value="F:dioxygenase activity"/>
    <property type="evidence" value="ECO:0007669"/>
    <property type="project" value="UniProtKB-KW"/>
</dbReference>